<dbReference type="InterPro" id="IPR006311">
    <property type="entry name" value="TAT_signal"/>
</dbReference>
<protein>
    <submittedName>
        <fullName evidence="3">Oxygenase MpaB family protein</fullName>
        <ecNumber evidence="3">1.-.-.-</ecNumber>
    </submittedName>
</protein>
<reference evidence="4" key="1">
    <citation type="journal article" date="2019" name="Int. J. Syst. Evol. Microbiol.">
        <title>The Global Catalogue of Microorganisms (GCM) 10K type strain sequencing project: providing services to taxonomists for standard genome sequencing and annotation.</title>
        <authorList>
            <consortium name="The Broad Institute Genomics Platform"/>
            <consortium name="The Broad Institute Genome Sequencing Center for Infectious Disease"/>
            <person name="Wu L."/>
            <person name="Ma J."/>
        </authorList>
    </citation>
    <scope>NUCLEOTIDE SEQUENCE [LARGE SCALE GENOMIC DNA]</scope>
    <source>
        <strain evidence="4">DFY28</strain>
    </source>
</reference>
<proteinExistence type="predicted"/>
<dbReference type="GO" id="GO:0016491">
    <property type="term" value="F:oxidoreductase activity"/>
    <property type="evidence" value="ECO:0007669"/>
    <property type="project" value="UniProtKB-KW"/>
</dbReference>
<evidence type="ECO:0000313" key="3">
    <source>
        <dbReference type="EMBL" id="MFC6154648.1"/>
    </source>
</evidence>
<gene>
    <name evidence="3" type="ORF">ACFPWU_13350</name>
</gene>
<dbReference type="Pfam" id="PF09995">
    <property type="entry name" value="MPAB_Lcp_cat"/>
    <property type="match status" value="1"/>
</dbReference>
<dbReference type="PROSITE" id="PS51318">
    <property type="entry name" value="TAT"/>
    <property type="match status" value="1"/>
</dbReference>
<dbReference type="PANTHER" id="PTHR37539">
    <property type="entry name" value="SECRETED PROTEIN-RELATED"/>
    <property type="match status" value="1"/>
</dbReference>
<feature type="chain" id="PRO_5047540488" evidence="1">
    <location>
        <begin position="30"/>
        <end position="403"/>
    </location>
</feature>
<name>A0ABW1R022_9ACTN</name>
<organism evidence="3 4">
    <name type="scientific">Nocardioides yefusunii</name>
    <dbReference type="NCBI Taxonomy" id="2500546"/>
    <lineage>
        <taxon>Bacteria</taxon>
        <taxon>Bacillati</taxon>
        <taxon>Actinomycetota</taxon>
        <taxon>Actinomycetes</taxon>
        <taxon>Propionibacteriales</taxon>
        <taxon>Nocardioidaceae</taxon>
        <taxon>Nocardioides</taxon>
    </lineage>
</organism>
<evidence type="ECO:0000313" key="4">
    <source>
        <dbReference type="Proteomes" id="UP001596098"/>
    </source>
</evidence>
<keyword evidence="1" id="KW-0732">Signal</keyword>
<sequence>MTEVSRRNMLSLGTALGLGATMAPGAAWAWDSQGSLAGNAYAGQTNDPNWIWDDEIDQIMADVIQNGQVSQTNRAMEKWVNNRDTVPTGIPDPLRGWIADNAKLPSWADKKMLTHSTDVNRRLDTHLFILYGIGGGLMSTVIPREARSVYWSKGGSDMQDRAAKTFSFGYDLAQIGAFDPGGQFLVTATKTRMVHSAVRHLLPQSPHWRAAADETIPISNADILVTYHSTGTYARTKLRSWGFLQNRKDDEAFLHSWQVALHMLGVQEQFIPESWADAEEQSRHVLTPILAPTVEGRDLAEQLLQMPRSIDAGLTRGLLNEFARYLLSDQIGDWLNLRRDYAAAALLRVAWPTYMAFRRGTIPFLPLSYYALDQFIRAFGMAFLNKGQSTQTTLITLPETNRV</sequence>
<dbReference type="InterPro" id="IPR018713">
    <property type="entry name" value="MPAB/Lcp_cat_dom"/>
</dbReference>
<comment type="caution">
    <text evidence="3">The sequence shown here is derived from an EMBL/GenBank/DDBJ whole genome shotgun (WGS) entry which is preliminary data.</text>
</comment>
<dbReference type="RefSeq" id="WP_128220941.1">
    <property type="nucleotide sequence ID" value="NZ_CP034929.1"/>
</dbReference>
<dbReference type="PANTHER" id="PTHR37539:SF1">
    <property type="entry name" value="ER-BOUND OXYGENASE MPAB_MPAB'_RUBBER OXYGENASE CATALYTIC DOMAIN-CONTAINING PROTEIN"/>
    <property type="match status" value="1"/>
</dbReference>
<dbReference type="InterPro" id="IPR037473">
    <property type="entry name" value="Lcp-like"/>
</dbReference>
<feature type="domain" description="ER-bound oxygenase mpaB/mpaB'/Rubber oxygenase catalytic" evidence="2">
    <location>
        <begin position="128"/>
        <end position="349"/>
    </location>
</feature>
<feature type="signal peptide" evidence="1">
    <location>
        <begin position="1"/>
        <end position="29"/>
    </location>
</feature>
<dbReference type="Proteomes" id="UP001596098">
    <property type="component" value="Unassembled WGS sequence"/>
</dbReference>
<dbReference type="EC" id="1.-.-.-" evidence="3"/>
<keyword evidence="4" id="KW-1185">Reference proteome</keyword>
<evidence type="ECO:0000256" key="1">
    <source>
        <dbReference type="SAM" id="SignalP"/>
    </source>
</evidence>
<keyword evidence="3" id="KW-0560">Oxidoreductase</keyword>
<accession>A0ABW1R022</accession>
<evidence type="ECO:0000259" key="2">
    <source>
        <dbReference type="Pfam" id="PF09995"/>
    </source>
</evidence>
<dbReference type="EMBL" id="JBHSQI010000008">
    <property type="protein sequence ID" value="MFC6154648.1"/>
    <property type="molecule type" value="Genomic_DNA"/>
</dbReference>